<dbReference type="InterPro" id="IPR001604">
    <property type="entry name" value="Endo_G_ENPP1-like_dom"/>
</dbReference>
<organism evidence="14 15">
    <name type="scientific">Coprobacter fastidiosus NSB1 = JCM 33896</name>
    <dbReference type="NCBI Taxonomy" id="1349822"/>
    <lineage>
        <taxon>Bacteria</taxon>
        <taxon>Pseudomonadati</taxon>
        <taxon>Bacteroidota</taxon>
        <taxon>Bacteroidia</taxon>
        <taxon>Bacteroidales</taxon>
        <taxon>Barnesiellaceae</taxon>
        <taxon>Coprobacter</taxon>
    </lineage>
</organism>
<evidence type="ECO:0000256" key="4">
    <source>
        <dbReference type="ARBA" id="ARBA00022723"/>
    </source>
</evidence>
<dbReference type="Gene3D" id="3.40.570.10">
    <property type="entry name" value="Extracellular Endonuclease, subunit A"/>
    <property type="match status" value="1"/>
</dbReference>
<evidence type="ECO:0000313" key="15">
    <source>
        <dbReference type="Proteomes" id="UP000269493"/>
    </source>
</evidence>
<dbReference type="OrthoDB" id="9811262at2"/>
<feature type="domain" description="DNA/RNA non-specific endonuclease/pyrophosphatase/phosphodiesterase" evidence="13">
    <location>
        <begin position="82"/>
        <end position="275"/>
    </location>
</feature>
<evidence type="ECO:0000256" key="9">
    <source>
        <dbReference type="PIRSR" id="PIRSR640255-2"/>
    </source>
</evidence>
<dbReference type="GO" id="GO:0016787">
    <property type="term" value="F:hydrolase activity"/>
    <property type="evidence" value="ECO:0007669"/>
    <property type="project" value="UniProtKB-KW"/>
</dbReference>
<evidence type="ECO:0000259" key="13">
    <source>
        <dbReference type="SMART" id="SM00892"/>
    </source>
</evidence>
<keyword evidence="11" id="KW-0472">Membrane</keyword>
<dbReference type="Pfam" id="PF01223">
    <property type="entry name" value="Endonuclease_NS"/>
    <property type="match status" value="1"/>
</dbReference>
<evidence type="ECO:0000256" key="7">
    <source>
        <dbReference type="ARBA" id="ARBA00022842"/>
    </source>
</evidence>
<evidence type="ECO:0000259" key="12">
    <source>
        <dbReference type="SMART" id="SM00477"/>
    </source>
</evidence>
<keyword evidence="3 10" id="KW-0540">Nuclease</keyword>
<dbReference type="InterPro" id="IPR020821">
    <property type="entry name" value="ENPP1-3/EXOG-like_nuc-like"/>
</dbReference>
<reference evidence="14 15" key="1">
    <citation type="submission" date="2018-10" db="EMBL/GenBank/DDBJ databases">
        <title>Genomic Encyclopedia of Archaeal and Bacterial Type Strains, Phase II (KMG-II): from individual species to whole genera.</title>
        <authorList>
            <person name="Goeker M."/>
        </authorList>
    </citation>
    <scope>NUCLEOTIDE SEQUENCE [LARGE SCALE GENOMIC DNA]</scope>
    <source>
        <strain evidence="14 15">NSB1</strain>
    </source>
</reference>
<dbReference type="SUPFAM" id="SSF54060">
    <property type="entry name" value="His-Me finger endonucleases"/>
    <property type="match status" value="1"/>
</dbReference>
<keyword evidence="7" id="KW-0460">Magnesium</keyword>
<dbReference type="GO" id="GO:0003676">
    <property type="term" value="F:nucleic acid binding"/>
    <property type="evidence" value="ECO:0007669"/>
    <property type="project" value="InterPro"/>
</dbReference>
<proteinExistence type="inferred from homology"/>
<dbReference type="GO" id="GO:0046872">
    <property type="term" value="F:metal ion binding"/>
    <property type="evidence" value="ECO:0007669"/>
    <property type="project" value="UniProtKB-KW"/>
</dbReference>
<evidence type="ECO:0000256" key="8">
    <source>
        <dbReference type="PIRSR" id="PIRSR640255-1"/>
    </source>
</evidence>
<dbReference type="RefSeq" id="WP_022601061.1">
    <property type="nucleotide sequence ID" value="NZ_KI440792.1"/>
</dbReference>
<keyword evidence="4 9" id="KW-0479">Metal-binding</keyword>
<protein>
    <recommendedName>
        <fullName evidence="10">Endonuclease</fullName>
        <ecNumber evidence="10">3.1.30.-</ecNumber>
    </recommendedName>
</protein>
<dbReference type="PROSITE" id="PS01070">
    <property type="entry name" value="NUCLEASE_NON_SPEC"/>
    <property type="match status" value="1"/>
</dbReference>
<evidence type="ECO:0000256" key="6">
    <source>
        <dbReference type="ARBA" id="ARBA00022801"/>
    </source>
</evidence>
<keyword evidence="15" id="KW-1185">Reference proteome</keyword>
<feature type="binding site" evidence="9">
    <location>
        <position position="175"/>
    </location>
    <ligand>
        <name>Mg(2+)</name>
        <dbReference type="ChEBI" id="CHEBI:18420"/>
        <note>catalytic</note>
    </ligand>
</feature>
<dbReference type="SMART" id="SM00477">
    <property type="entry name" value="NUC"/>
    <property type="match status" value="1"/>
</dbReference>
<dbReference type="SMART" id="SM00892">
    <property type="entry name" value="Endonuclease_NS"/>
    <property type="match status" value="1"/>
</dbReference>
<dbReference type="Proteomes" id="UP000269493">
    <property type="component" value="Unassembled WGS sequence"/>
</dbReference>
<keyword evidence="6 10" id="KW-0378">Hydrolase</keyword>
<evidence type="ECO:0000256" key="10">
    <source>
        <dbReference type="RuleBase" id="RU366055"/>
    </source>
</evidence>
<dbReference type="EC" id="3.1.30.-" evidence="10"/>
<accession>A0A495WLG3</accession>
<keyword evidence="5 10" id="KW-0255">Endonuclease</keyword>
<comment type="similarity">
    <text evidence="2 10">Belongs to the DNA/RNA non-specific endonuclease family.</text>
</comment>
<evidence type="ECO:0000256" key="3">
    <source>
        <dbReference type="ARBA" id="ARBA00022722"/>
    </source>
</evidence>
<dbReference type="InterPro" id="IPR018524">
    <property type="entry name" value="DNA/RNA_endonuclease_AS"/>
</dbReference>
<dbReference type="InterPro" id="IPR044925">
    <property type="entry name" value="His-Me_finger_sf"/>
</dbReference>
<evidence type="ECO:0000256" key="2">
    <source>
        <dbReference type="ARBA" id="ARBA00010052"/>
    </source>
</evidence>
<dbReference type="InterPro" id="IPR044929">
    <property type="entry name" value="DNA/RNA_non-sp_Endonuclease_sf"/>
</dbReference>
<comment type="caution">
    <text evidence="14">The sequence shown here is derived from an EMBL/GenBank/DDBJ whole genome shotgun (WGS) entry which is preliminary data.</text>
</comment>
<dbReference type="PANTHER" id="PTHR13966:SF5">
    <property type="entry name" value="ENDONUCLEASE G, MITOCHONDRIAL"/>
    <property type="match status" value="1"/>
</dbReference>
<comment type="cofactor">
    <cofactor evidence="1 10">
        <name>Mg(2+)</name>
        <dbReference type="ChEBI" id="CHEBI:18420"/>
    </cofactor>
</comment>
<feature type="transmembrane region" description="Helical" evidence="11">
    <location>
        <begin position="12"/>
        <end position="35"/>
    </location>
</feature>
<keyword evidence="11" id="KW-0812">Transmembrane</keyword>
<dbReference type="CDD" id="cd00091">
    <property type="entry name" value="NUC"/>
    <property type="match status" value="1"/>
</dbReference>
<evidence type="ECO:0000256" key="1">
    <source>
        <dbReference type="ARBA" id="ARBA00001946"/>
    </source>
</evidence>
<dbReference type="PANTHER" id="PTHR13966">
    <property type="entry name" value="ENDONUCLEASE RELATED"/>
    <property type="match status" value="1"/>
</dbReference>
<evidence type="ECO:0000256" key="5">
    <source>
        <dbReference type="ARBA" id="ARBA00022759"/>
    </source>
</evidence>
<dbReference type="EMBL" id="RBXN01000001">
    <property type="protein sequence ID" value="RKT61555.1"/>
    <property type="molecule type" value="Genomic_DNA"/>
</dbReference>
<keyword evidence="11" id="KW-1133">Transmembrane helix</keyword>
<evidence type="ECO:0000256" key="11">
    <source>
        <dbReference type="SAM" id="Phobius"/>
    </source>
</evidence>
<dbReference type="GeneID" id="92927750"/>
<dbReference type="InterPro" id="IPR040255">
    <property type="entry name" value="Non-specific_endonuclease"/>
</dbReference>
<dbReference type="AlphaFoldDB" id="A0A495WLG3"/>
<gene>
    <name evidence="14" type="ORF">BC742_0609</name>
</gene>
<feature type="domain" description="ENPP1-3/EXOG-like endonuclease/phosphodiesterase" evidence="12">
    <location>
        <begin position="83"/>
        <end position="275"/>
    </location>
</feature>
<name>A0A495WLG3_9BACT</name>
<feature type="active site" description="Proton acceptor" evidence="8">
    <location>
        <position position="144"/>
    </location>
</feature>
<evidence type="ECO:0000313" key="14">
    <source>
        <dbReference type="EMBL" id="RKT61555.1"/>
    </source>
</evidence>
<dbReference type="GO" id="GO:0004519">
    <property type="term" value="F:endonuclease activity"/>
    <property type="evidence" value="ECO:0007669"/>
    <property type="project" value="UniProtKB-UniRule"/>
</dbReference>
<sequence>MAKKKRKKKKSINWSVRFLWIFFWITILLLFAYYFRLEIKSALSTFSTKIERLGEANRKPDIRYKNLELPLPLEDRAEQIIKHEGYTVSYNKNWRLPNWVAYELTRDELRGTVSRTDKFVVDPYVNGVSATNADYRRSGFDRGHMAPAADMTWSETAMKESFYFSNMCPQNPGLNRGAWKDLEESIRKWVKKDSAIAIVCGPLVDKRDTTIGRNEVKIPHAFFKVIVSPYVTTPRGIGFVFKNEKEDAPLSAYVVSIDSVEALTGMDFFSELPDELENRLESQNNIFDWEL</sequence>